<evidence type="ECO:0000313" key="12">
    <source>
        <dbReference type="EMBL" id="SFG63460.1"/>
    </source>
</evidence>
<name>A0A1I2TF29_9FIRM</name>
<evidence type="ECO:0000256" key="6">
    <source>
        <dbReference type="ARBA" id="ARBA00022573"/>
    </source>
</evidence>
<evidence type="ECO:0000256" key="10">
    <source>
        <dbReference type="ARBA" id="ARBA00047340"/>
    </source>
</evidence>
<dbReference type="PANTHER" id="PTHR43463">
    <property type="entry name" value="NICOTINATE-NUCLEOTIDE--DIMETHYLBENZIMIDAZOLE PHOSPHORIBOSYLTRANSFERASE"/>
    <property type="match status" value="1"/>
</dbReference>
<evidence type="ECO:0000256" key="5">
    <source>
        <dbReference type="ARBA" id="ARBA00015486"/>
    </source>
</evidence>
<dbReference type="FunFam" id="3.40.50.10210:FF:000001">
    <property type="entry name" value="Nicotinate-nucleotide--dimethylbenzimidazole phosphoribosyltransferase"/>
    <property type="match status" value="1"/>
</dbReference>
<reference evidence="13" key="1">
    <citation type="submission" date="2016-10" db="EMBL/GenBank/DDBJ databases">
        <authorList>
            <person name="Varghese N."/>
            <person name="Submissions S."/>
        </authorList>
    </citation>
    <scope>NUCLEOTIDE SEQUENCE [LARGE SCALE GENOMIC DNA]</scope>
    <source>
        <strain evidence="13">DSM 17038</strain>
    </source>
</reference>
<dbReference type="RefSeq" id="WP_092471435.1">
    <property type="nucleotide sequence ID" value="NZ_FOOX01000007.1"/>
</dbReference>
<dbReference type="InterPro" id="IPR017846">
    <property type="entry name" value="Nict_dMeBzImd_PRibTrfase_bact"/>
</dbReference>
<keyword evidence="7 11" id="KW-0328">Glycosyltransferase</keyword>
<dbReference type="Pfam" id="PF02277">
    <property type="entry name" value="DBI_PRT"/>
    <property type="match status" value="1"/>
</dbReference>
<evidence type="ECO:0000256" key="9">
    <source>
        <dbReference type="ARBA" id="ARBA00030686"/>
    </source>
</evidence>
<comment type="similarity">
    <text evidence="3 11">Belongs to the CobT family.</text>
</comment>
<evidence type="ECO:0000313" key="13">
    <source>
        <dbReference type="Proteomes" id="UP000199337"/>
    </source>
</evidence>
<dbReference type="CDD" id="cd02439">
    <property type="entry name" value="DMB-PRT_CobT"/>
    <property type="match status" value="1"/>
</dbReference>
<accession>A0A1I2TF29</accession>
<sequence length="363" mass="37781">MYLSLEEVLSGIRPVEQAWRVKARKRLDDLAIPHNSLGYLLDLAEQLVAINESMTPSVAKKMVVTMAGDHGVVAEGVSAFPPAVTRQMVNNFVAGGAAINVLAEAAGAGVTVVDMGVAADLGTLVEQKKILSYKVAYGTRNMAKGPAMTRDQAVQGLEAGIEVAGLLVKSGIELLGTGDMGIGNTTPSSAILAVFSGRPPRQVTGRGTGINDSAWDNKVKVIEEAIALNKPDIKDALDVLSKVGGFEIAGIAGLVLGAAYYRIPVVIDGLISSAGALVAKNLVPHAVDYMIAAHQSMEPGHQYMLEELGIKPILDLNLRLGEGTGAALAMPIVETASRVIYKMLTFTDAGVAGPENPGGTAYA</sequence>
<dbReference type="OrthoDB" id="9781491at2"/>
<organism evidence="12 13">
    <name type="scientific">Desulfotruncus arcticus DSM 17038</name>
    <dbReference type="NCBI Taxonomy" id="1121424"/>
    <lineage>
        <taxon>Bacteria</taxon>
        <taxon>Bacillati</taxon>
        <taxon>Bacillota</taxon>
        <taxon>Clostridia</taxon>
        <taxon>Eubacteriales</taxon>
        <taxon>Desulfallaceae</taxon>
        <taxon>Desulfotruncus</taxon>
    </lineage>
</organism>
<dbReference type="Proteomes" id="UP000199337">
    <property type="component" value="Unassembled WGS sequence"/>
</dbReference>
<keyword evidence="6 11" id="KW-0169">Cobalamin biosynthesis</keyword>
<comment type="function">
    <text evidence="1 11">Catalyzes the synthesis of alpha-ribazole-5'-phosphate from nicotinate mononucleotide (NAMN) and 5,6-dimethylbenzimidazole (DMB).</text>
</comment>
<gene>
    <name evidence="11" type="primary">cobT</name>
    <name evidence="12" type="ORF">SAMN05660649_02217</name>
</gene>
<dbReference type="UniPathway" id="UPA00061">
    <property type="reaction ID" value="UER00516"/>
</dbReference>
<keyword evidence="8 11" id="KW-0808">Transferase</keyword>
<evidence type="ECO:0000256" key="2">
    <source>
        <dbReference type="ARBA" id="ARBA00005049"/>
    </source>
</evidence>
<comment type="pathway">
    <text evidence="2 11">Nucleoside biosynthesis; alpha-ribazole biosynthesis; alpha-ribazole from 5,6-dimethylbenzimidazole: step 1/2.</text>
</comment>
<evidence type="ECO:0000256" key="4">
    <source>
        <dbReference type="ARBA" id="ARBA00011991"/>
    </source>
</evidence>
<dbReference type="EC" id="2.4.2.21" evidence="4 11"/>
<evidence type="ECO:0000256" key="8">
    <source>
        <dbReference type="ARBA" id="ARBA00022679"/>
    </source>
</evidence>
<protein>
    <recommendedName>
        <fullName evidence="5 11">Nicotinate-nucleotide--dimethylbenzimidazole phosphoribosyltransferase</fullName>
        <shortName evidence="11">NN:DBI PRT</shortName>
        <ecNumber evidence="4 11">2.4.2.21</ecNumber>
    </recommendedName>
    <alternativeName>
        <fullName evidence="9 11">N(1)-alpha-phosphoribosyltransferase</fullName>
    </alternativeName>
</protein>
<dbReference type="InterPro" id="IPR036087">
    <property type="entry name" value="Nict_dMeBzImd_PRibTrfase_sf"/>
</dbReference>
<dbReference type="GO" id="GO:0009236">
    <property type="term" value="P:cobalamin biosynthetic process"/>
    <property type="evidence" value="ECO:0007669"/>
    <property type="project" value="UniProtKB-UniRule"/>
</dbReference>
<evidence type="ECO:0000256" key="7">
    <source>
        <dbReference type="ARBA" id="ARBA00022676"/>
    </source>
</evidence>
<proteinExistence type="inferred from homology"/>
<dbReference type="NCBIfam" id="TIGR03160">
    <property type="entry name" value="cobT_DBIPRT"/>
    <property type="match status" value="1"/>
</dbReference>
<dbReference type="PANTHER" id="PTHR43463:SF1">
    <property type="entry name" value="NICOTINATE-NUCLEOTIDE--DIMETHYLBENZIMIDAZOLE PHOSPHORIBOSYLTRANSFERASE"/>
    <property type="match status" value="1"/>
</dbReference>
<dbReference type="AlphaFoldDB" id="A0A1I2TF29"/>
<evidence type="ECO:0000256" key="1">
    <source>
        <dbReference type="ARBA" id="ARBA00002197"/>
    </source>
</evidence>
<keyword evidence="13" id="KW-1185">Reference proteome</keyword>
<evidence type="ECO:0000256" key="11">
    <source>
        <dbReference type="HAMAP-Rule" id="MF_00230"/>
    </source>
</evidence>
<dbReference type="GO" id="GO:0008939">
    <property type="term" value="F:nicotinate-nucleotide-dimethylbenzimidazole phosphoribosyltransferase activity"/>
    <property type="evidence" value="ECO:0007669"/>
    <property type="project" value="UniProtKB-UniRule"/>
</dbReference>
<dbReference type="NCBIfam" id="NF000996">
    <property type="entry name" value="PRK00105.1"/>
    <property type="match status" value="1"/>
</dbReference>
<dbReference type="Gene3D" id="1.10.1610.10">
    <property type="match status" value="1"/>
</dbReference>
<dbReference type="STRING" id="341036.SAMN05660649_02217"/>
<dbReference type="SUPFAM" id="SSF52733">
    <property type="entry name" value="Nicotinate mononucleotide:5,6-dimethylbenzimidazole phosphoribosyltransferase (CobT)"/>
    <property type="match status" value="1"/>
</dbReference>
<dbReference type="InterPro" id="IPR003200">
    <property type="entry name" value="Nict_dMeBzImd_PRibTrfase"/>
</dbReference>
<dbReference type="EMBL" id="FOOX01000007">
    <property type="protein sequence ID" value="SFG63460.1"/>
    <property type="molecule type" value="Genomic_DNA"/>
</dbReference>
<evidence type="ECO:0000256" key="3">
    <source>
        <dbReference type="ARBA" id="ARBA00007110"/>
    </source>
</evidence>
<dbReference type="HAMAP" id="MF_00230">
    <property type="entry name" value="CobT"/>
    <property type="match status" value="1"/>
</dbReference>
<dbReference type="Gene3D" id="3.40.50.10210">
    <property type="match status" value="1"/>
</dbReference>
<dbReference type="InterPro" id="IPR023195">
    <property type="entry name" value="Nict_dMeBzImd_PRibTrfase_N"/>
</dbReference>
<feature type="active site" description="Proton acceptor" evidence="11">
    <location>
        <position position="322"/>
    </location>
</feature>
<comment type="catalytic activity">
    <reaction evidence="10 11">
        <text>5,6-dimethylbenzimidazole + nicotinate beta-D-ribonucleotide = alpha-ribazole 5'-phosphate + nicotinate + H(+)</text>
        <dbReference type="Rhea" id="RHEA:11196"/>
        <dbReference type="ChEBI" id="CHEBI:15378"/>
        <dbReference type="ChEBI" id="CHEBI:15890"/>
        <dbReference type="ChEBI" id="CHEBI:32544"/>
        <dbReference type="ChEBI" id="CHEBI:57502"/>
        <dbReference type="ChEBI" id="CHEBI:57918"/>
        <dbReference type="EC" id="2.4.2.21"/>
    </reaction>
</comment>